<evidence type="ECO:0000256" key="9">
    <source>
        <dbReference type="PROSITE-ProRule" id="PRU00339"/>
    </source>
</evidence>
<dbReference type="PANTHER" id="PTHR23040:SF1">
    <property type="entry name" value="OUTER DYNEIN ARM-DOCKING COMPLEX SUBUNIT 4"/>
    <property type="match status" value="1"/>
</dbReference>
<sequence>MDNKSKAEKRLSITRENELLQSFVRVSVKEELAQNDKQPEEGVAIEVSAIDEGRFRQAPMSAETSTRLAKEITEDTTKRKSKRKRKKLPPRQEEIYCDKDRAAAVNLGSKDIKQSLKIKRKQERSKVLHIPEEAEPGTFLALGNYEMCRGDLQIAVDFMSKALELNPLEKNSLVARSKCYILLGQPENALKDAESALHVDKTFIKAIYQKAEALYYLGDFEHSLMYYHRGLHIRPDHQDFKLGVQKSQKAIENAIGSIPIRKQSKSKSSRSKESTSRITSSTFSQSRAKSAKPSRLLRELAADKDYLDNLINNPDIKCKFKEHDDTIEKYIRETVEFLNARQEFWRQQLPKHLK</sequence>
<feature type="region of interest" description="Disordered" evidence="10">
    <location>
        <begin position="261"/>
        <end position="290"/>
    </location>
</feature>
<evidence type="ECO:0000313" key="12">
    <source>
        <dbReference type="Proteomes" id="UP001566132"/>
    </source>
</evidence>
<name>A0ABD1E8A5_HYPHA</name>
<dbReference type="InterPro" id="IPR011990">
    <property type="entry name" value="TPR-like_helical_dom_sf"/>
</dbReference>
<organism evidence="11 12">
    <name type="scientific">Hypothenemus hampei</name>
    <name type="common">Coffee berry borer</name>
    <dbReference type="NCBI Taxonomy" id="57062"/>
    <lineage>
        <taxon>Eukaryota</taxon>
        <taxon>Metazoa</taxon>
        <taxon>Ecdysozoa</taxon>
        <taxon>Arthropoda</taxon>
        <taxon>Hexapoda</taxon>
        <taxon>Insecta</taxon>
        <taxon>Pterygota</taxon>
        <taxon>Neoptera</taxon>
        <taxon>Endopterygota</taxon>
        <taxon>Coleoptera</taxon>
        <taxon>Polyphaga</taxon>
        <taxon>Cucujiformia</taxon>
        <taxon>Curculionidae</taxon>
        <taxon>Scolytinae</taxon>
        <taxon>Hypothenemus</taxon>
    </lineage>
</organism>
<dbReference type="Gene3D" id="1.25.40.10">
    <property type="entry name" value="Tetratricopeptide repeat domain"/>
    <property type="match status" value="1"/>
</dbReference>
<feature type="region of interest" description="Disordered" evidence="10">
    <location>
        <begin position="55"/>
        <end position="93"/>
    </location>
</feature>
<dbReference type="EMBL" id="JBDJPC010000010">
    <property type="protein sequence ID" value="KAL1490591.1"/>
    <property type="molecule type" value="Genomic_DNA"/>
</dbReference>
<feature type="compositionally biased region" description="Basic residues" evidence="10">
    <location>
        <begin position="79"/>
        <end position="89"/>
    </location>
</feature>
<evidence type="ECO:0000313" key="11">
    <source>
        <dbReference type="EMBL" id="KAL1490591.1"/>
    </source>
</evidence>
<feature type="compositionally biased region" description="Basic and acidic residues" evidence="10">
    <location>
        <begin position="68"/>
        <end position="78"/>
    </location>
</feature>
<evidence type="ECO:0000256" key="3">
    <source>
        <dbReference type="ARBA" id="ARBA00022737"/>
    </source>
</evidence>
<evidence type="ECO:0000256" key="5">
    <source>
        <dbReference type="ARBA" id="ARBA00023212"/>
    </source>
</evidence>
<accession>A0ABD1E8A5</accession>
<dbReference type="GO" id="GO:0005930">
    <property type="term" value="C:axoneme"/>
    <property type="evidence" value="ECO:0007669"/>
    <property type="project" value="UniProtKB-SubCell"/>
</dbReference>
<dbReference type="InterPro" id="IPR019734">
    <property type="entry name" value="TPR_rpt"/>
</dbReference>
<keyword evidence="5" id="KW-0206">Cytoskeleton</keyword>
<keyword evidence="12" id="KW-1185">Reference proteome</keyword>
<keyword evidence="3" id="KW-0677">Repeat</keyword>
<feature type="repeat" description="TPR" evidence="9">
    <location>
        <begin position="204"/>
        <end position="237"/>
    </location>
</feature>
<dbReference type="PROSITE" id="PS50005">
    <property type="entry name" value="TPR"/>
    <property type="match status" value="2"/>
</dbReference>
<dbReference type="SMART" id="SM00028">
    <property type="entry name" value="TPR"/>
    <property type="match status" value="3"/>
</dbReference>
<evidence type="ECO:0000256" key="1">
    <source>
        <dbReference type="ARBA" id="ARBA00004430"/>
    </source>
</evidence>
<dbReference type="PANTHER" id="PTHR23040">
    <property type="match status" value="1"/>
</dbReference>
<proteinExistence type="predicted"/>
<feature type="repeat" description="TPR" evidence="9">
    <location>
        <begin position="136"/>
        <end position="169"/>
    </location>
</feature>
<evidence type="ECO:0000256" key="2">
    <source>
        <dbReference type="ARBA" id="ARBA00022490"/>
    </source>
</evidence>
<dbReference type="InterPro" id="IPR040111">
    <property type="entry name" value="ODAD4"/>
</dbReference>
<keyword evidence="2" id="KW-0963">Cytoplasm</keyword>
<keyword evidence="6" id="KW-0966">Cell projection</keyword>
<evidence type="ECO:0000256" key="4">
    <source>
        <dbReference type="ARBA" id="ARBA00022803"/>
    </source>
</evidence>
<dbReference type="AlphaFoldDB" id="A0ABD1E8A5"/>
<evidence type="ECO:0000256" key="10">
    <source>
        <dbReference type="SAM" id="MobiDB-lite"/>
    </source>
</evidence>
<comment type="subcellular location">
    <subcellularLocation>
        <location evidence="1">Cytoplasm</location>
        <location evidence="1">Cytoskeleton</location>
        <location evidence="1">Cilium axoneme</location>
    </subcellularLocation>
</comment>
<evidence type="ECO:0000256" key="6">
    <source>
        <dbReference type="ARBA" id="ARBA00023273"/>
    </source>
</evidence>
<dbReference type="SUPFAM" id="SSF48452">
    <property type="entry name" value="TPR-like"/>
    <property type="match status" value="1"/>
</dbReference>
<protein>
    <recommendedName>
        <fullName evidence="7">Outer dynein arm-docking complex subunit 4</fullName>
    </recommendedName>
    <alternativeName>
        <fullName evidence="8">Tetratricopeptide repeat protein 25</fullName>
    </alternativeName>
</protein>
<keyword evidence="4 9" id="KW-0802">TPR repeat</keyword>
<comment type="caution">
    <text evidence="11">The sequence shown here is derived from an EMBL/GenBank/DDBJ whole genome shotgun (WGS) entry which is preliminary data.</text>
</comment>
<evidence type="ECO:0000256" key="8">
    <source>
        <dbReference type="ARBA" id="ARBA00034143"/>
    </source>
</evidence>
<evidence type="ECO:0000256" key="7">
    <source>
        <dbReference type="ARBA" id="ARBA00034139"/>
    </source>
</evidence>
<gene>
    <name evidence="11" type="ORF">ABEB36_013259</name>
</gene>
<dbReference type="Proteomes" id="UP001566132">
    <property type="component" value="Unassembled WGS sequence"/>
</dbReference>
<reference evidence="11 12" key="1">
    <citation type="submission" date="2024-05" db="EMBL/GenBank/DDBJ databases">
        <title>Genetic variation in Jamaican populations of the coffee berry borer (Hypothenemus hampei).</title>
        <authorList>
            <person name="Errbii M."/>
            <person name="Myrie A."/>
        </authorList>
    </citation>
    <scope>NUCLEOTIDE SEQUENCE [LARGE SCALE GENOMIC DNA]</scope>
    <source>
        <strain evidence="11">JA-Hopewell-2020-01-JO</strain>
        <tissue evidence="11">Whole body</tissue>
    </source>
</reference>